<comment type="caution">
    <text evidence="1">The sequence shown here is derived from an EMBL/GenBank/DDBJ whole genome shotgun (WGS) entry which is preliminary data.</text>
</comment>
<sequence length="44" mass="5053">MNEENKYLIIKNLVETNGNKKCVAIKVDIKLKVQKVNIKPTRAL</sequence>
<dbReference type="AlphaFoldDB" id="A0A829Z727"/>
<reference evidence="1 2" key="1">
    <citation type="journal article" date="2020" name="Microbiome">
        <title>Single-cell genomics of uncultured bacteria reveals dietary fiber responders in the mouse gut microbiota.</title>
        <authorList>
            <person name="Chijiiwa R."/>
            <person name="Hosokawa M."/>
            <person name="Kogawa M."/>
            <person name="Nishikawa Y."/>
            <person name="Ide K."/>
            <person name="Sakanashi C."/>
            <person name="Takahashi K."/>
            <person name="Takeyama H."/>
        </authorList>
    </citation>
    <scope>NUCLEOTIDE SEQUENCE [LARGE SCALE GENOMIC DNA]</scope>
    <source>
        <strain evidence="1">IMSAGC_017</strain>
    </source>
</reference>
<protein>
    <submittedName>
        <fullName evidence="1">Uncharacterized protein</fullName>
    </submittedName>
</protein>
<dbReference type="RefSeq" id="WP_267463394.1">
    <property type="nucleotide sequence ID" value="NZ_BLMI01000034.1"/>
</dbReference>
<organism evidence="1 2">
    <name type="scientific">Thomasclavelia cocleata</name>
    <dbReference type="NCBI Taxonomy" id="69824"/>
    <lineage>
        <taxon>Bacteria</taxon>
        <taxon>Bacillati</taxon>
        <taxon>Bacillota</taxon>
        <taxon>Erysipelotrichia</taxon>
        <taxon>Erysipelotrichales</taxon>
        <taxon>Coprobacillaceae</taxon>
        <taxon>Thomasclavelia</taxon>
    </lineage>
</organism>
<dbReference type="EMBL" id="BLMI01000034">
    <property type="protein sequence ID" value="GFI40340.1"/>
    <property type="molecule type" value="Genomic_DNA"/>
</dbReference>
<accession>A0A829Z727</accession>
<evidence type="ECO:0000313" key="1">
    <source>
        <dbReference type="EMBL" id="GFI40340.1"/>
    </source>
</evidence>
<dbReference type="Proteomes" id="UP000490821">
    <property type="component" value="Unassembled WGS sequence"/>
</dbReference>
<name>A0A829Z727_9FIRM</name>
<proteinExistence type="predicted"/>
<evidence type="ECO:0000313" key="2">
    <source>
        <dbReference type="Proteomes" id="UP000490821"/>
    </source>
</evidence>
<gene>
    <name evidence="1" type="ORF">IMSAGC017_00372</name>
</gene>